<feature type="transmembrane region" description="Helical" evidence="6">
    <location>
        <begin position="145"/>
        <end position="169"/>
    </location>
</feature>
<dbReference type="InterPro" id="IPR050833">
    <property type="entry name" value="Poly_Biosynth_Transport"/>
</dbReference>
<evidence type="ECO:0000256" key="4">
    <source>
        <dbReference type="ARBA" id="ARBA00022989"/>
    </source>
</evidence>
<keyword evidence="2" id="KW-1003">Cell membrane</keyword>
<feature type="transmembrane region" description="Helical" evidence="6">
    <location>
        <begin position="84"/>
        <end position="106"/>
    </location>
</feature>
<feature type="transmembrane region" description="Helical" evidence="6">
    <location>
        <begin position="175"/>
        <end position="196"/>
    </location>
</feature>
<dbReference type="Proteomes" id="UP001171945">
    <property type="component" value="Unassembled WGS sequence"/>
</dbReference>
<evidence type="ECO:0000256" key="3">
    <source>
        <dbReference type="ARBA" id="ARBA00022692"/>
    </source>
</evidence>
<dbReference type="PANTHER" id="PTHR30250">
    <property type="entry name" value="PST FAMILY PREDICTED COLANIC ACID TRANSPORTER"/>
    <property type="match status" value="1"/>
</dbReference>
<dbReference type="PANTHER" id="PTHR30250:SF28">
    <property type="entry name" value="POLYSACCHARIDE BIOSYNTHESIS PROTEIN"/>
    <property type="match status" value="1"/>
</dbReference>
<evidence type="ECO:0000256" key="5">
    <source>
        <dbReference type="ARBA" id="ARBA00023136"/>
    </source>
</evidence>
<feature type="transmembrane region" description="Helical" evidence="6">
    <location>
        <begin position="217"/>
        <end position="238"/>
    </location>
</feature>
<keyword evidence="3 6" id="KW-0812">Transmembrane</keyword>
<evidence type="ECO:0000313" key="7">
    <source>
        <dbReference type="EMBL" id="MDM8562222.1"/>
    </source>
</evidence>
<organism evidence="7 8">
    <name type="scientific">Candidatus Marithioploca araucensis</name>
    <dbReference type="NCBI Taxonomy" id="70273"/>
    <lineage>
        <taxon>Bacteria</taxon>
        <taxon>Pseudomonadati</taxon>
        <taxon>Pseudomonadota</taxon>
        <taxon>Gammaproteobacteria</taxon>
        <taxon>Thiotrichales</taxon>
        <taxon>Thiotrichaceae</taxon>
        <taxon>Candidatus Marithioploca</taxon>
    </lineage>
</organism>
<feature type="transmembrane region" description="Helical" evidence="6">
    <location>
        <begin position="324"/>
        <end position="350"/>
    </location>
</feature>
<evidence type="ECO:0000256" key="2">
    <source>
        <dbReference type="ARBA" id="ARBA00022475"/>
    </source>
</evidence>
<comment type="caution">
    <text evidence="7">The sequence shown here is derived from an EMBL/GenBank/DDBJ whole genome shotgun (WGS) entry which is preliminary data.</text>
</comment>
<keyword evidence="8" id="KW-1185">Reference proteome</keyword>
<feature type="transmembrane region" description="Helical" evidence="6">
    <location>
        <begin position="383"/>
        <end position="402"/>
    </location>
</feature>
<proteinExistence type="predicted"/>
<keyword evidence="5 6" id="KW-0472">Membrane</keyword>
<feature type="transmembrane region" description="Helical" evidence="6">
    <location>
        <begin position="118"/>
        <end position="138"/>
    </location>
</feature>
<reference evidence="7" key="1">
    <citation type="submission" date="2023-06" db="EMBL/GenBank/DDBJ databases">
        <title>Uncultivated large filamentous bacteria from sulfidic sediments reveal new species and different genomic features in energy metabolism and defense.</title>
        <authorList>
            <person name="Fonseca A."/>
        </authorList>
    </citation>
    <scope>NUCLEOTIDE SEQUENCE</scope>
    <source>
        <strain evidence="7">HSG4</strain>
    </source>
</reference>
<accession>A0ABT7VRC4</accession>
<protein>
    <recommendedName>
        <fullName evidence="9">Polysaccharide biosynthesis protein</fullName>
    </recommendedName>
</protein>
<keyword evidence="4 6" id="KW-1133">Transmembrane helix</keyword>
<evidence type="ECO:0008006" key="9">
    <source>
        <dbReference type="Google" id="ProtNLM"/>
    </source>
</evidence>
<feature type="transmembrane region" description="Helical" evidence="6">
    <location>
        <begin position="250"/>
        <end position="277"/>
    </location>
</feature>
<gene>
    <name evidence="7" type="ORF">QUF54_02595</name>
</gene>
<feature type="transmembrane region" description="Helical" evidence="6">
    <location>
        <begin position="41"/>
        <end position="63"/>
    </location>
</feature>
<dbReference type="EMBL" id="JAUCGM010000088">
    <property type="protein sequence ID" value="MDM8562222.1"/>
    <property type="molecule type" value="Genomic_DNA"/>
</dbReference>
<dbReference type="Pfam" id="PF01943">
    <property type="entry name" value="Polysacc_synt"/>
    <property type="match status" value="1"/>
</dbReference>
<comment type="subcellular location">
    <subcellularLocation>
        <location evidence="1">Cell membrane</location>
        <topology evidence="1">Multi-pass membrane protein</topology>
    </subcellularLocation>
</comment>
<feature type="transmembrane region" description="Helical" evidence="6">
    <location>
        <begin position="289"/>
        <end position="312"/>
    </location>
</feature>
<feature type="transmembrane region" description="Helical" evidence="6">
    <location>
        <begin position="357"/>
        <end position="377"/>
    </location>
</feature>
<evidence type="ECO:0000313" key="8">
    <source>
        <dbReference type="Proteomes" id="UP001171945"/>
    </source>
</evidence>
<sequence length="407" mass="44593">MKRFLRNNFLILILMNLGNVFAYLFQVVIGRVLSPDDFGAFNALNSLAVVIAAPMAVLPFVFSRYTVQLAADGLGQVRTLLIDSFRIMSLLAVGIFTLGIIILPLLKNYLHLQESTPIIIMLIQLLLSLLFPLLLGVLRGLQRFVFFGIGSSGAAFLRFVGAILFVYVLGWGVTGGLLATVFATFGAMLICIMGLKDVWRQERQLLPVGLYREMGQYALPVLVFTSMMMVLGNLDIVLVRHYCSAEEAGLYATAAILGRIALFLPGVLLVVLFPEAAKAKHENNEDQRILWLSIAMTALLGGGFALVCYIWPVELTVLLFGTKYQAAAPLLQTISFAMALLAVANVIFVYSLAHHKFIFLFPLVLGVITMLSLVFVYHDSAMTIANILLGAIMGILLVTLGLKTVKI</sequence>
<dbReference type="InterPro" id="IPR002797">
    <property type="entry name" value="Polysacc_synth"/>
</dbReference>
<feature type="transmembrane region" description="Helical" evidence="6">
    <location>
        <begin position="9"/>
        <end position="29"/>
    </location>
</feature>
<feature type="non-terminal residue" evidence="7">
    <location>
        <position position="407"/>
    </location>
</feature>
<evidence type="ECO:0000256" key="6">
    <source>
        <dbReference type="SAM" id="Phobius"/>
    </source>
</evidence>
<evidence type="ECO:0000256" key="1">
    <source>
        <dbReference type="ARBA" id="ARBA00004651"/>
    </source>
</evidence>
<name>A0ABT7VRC4_9GAMM</name>